<feature type="region of interest" description="Disordered" evidence="1">
    <location>
        <begin position="322"/>
        <end position="342"/>
    </location>
</feature>
<keyword evidence="5" id="KW-1185">Reference proteome</keyword>
<dbReference type="PANTHER" id="PTHR40465">
    <property type="entry name" value="CHROMOSOME 1, WHOLE GENOME SHOTGUN SEQUENCE"/>
    <property type="match status" value="1"/>
</dbReference>
<gene>
    <name evidence="4" type="ORF">GSI_02729</name>
</gene>
<sequence>MDCAAQAQAAQLPPALVSGIKEALACGLIGVVVSAVVYGITVLQAYIYFRDKGQDSKRLRYFVALLFFLDTISMALTVSIYYEYFVTAFGNQSLLLSTPTTFAFENGVTVIIGTLTQWYALRVGLNQPGAFLTPRTASLRTDSGCVVFAVIQQCPPSIQIVSKRNVMVVGTIIVLALCSCGPGIAISINLHTHSDIYYLGSLETRILAGFANGLSVICDIVIAAALTYYLHYKRTGFKKTDSMIDRLIIYAINRGALTAMCQAGHMITIVGFPGHFIFFVFGLLDGKLYCNTLLATLNAQKSMSREENTVMELGTQLEAFKRGRSRGEASQQSDREPDRVPPFVVDVTHEKTVAYC</sequence>
<feature type="transmembrane region" description="Helical" evidence="2">
    <location>
        <begin position="276"/>
        <end position="297"/>
    </location>
</feature>
<feature type="transmembrane region" description="Helical" evidence="2">
    <location>
        <begin position="166"/>
        <end position="186"/>
    </location>
</feature>
<keyword evidence="2" id="KW-0812">Transmembrane</keyword>
<feature type="transmembrane region" description="Helical" evidence="2">
    <location>
        <begin position="28"/>
        <end position="49"/>
    </location>
</feature>
<dbReference type="Proteomes" id="UP000230002">
    <property type="component" value="Unassembled WGS sequence"/>
</dbReference>
<protein>
    <recommendedName>
        <fullName evidence="3">DUF6534 domain-containing protein</fullName>
    </recommendedName>
</protein>
<dbReference type="Pfam" id="PF20152">
    <property type="entry name" value="DUF6534"/>
    <property type="match status" value="1"/>
</dbReference>
<dbReference type="OrthoDB" id="2733914at2759"/>
<feature type="transmembrane region" description="Helical" evidence="2">
    <location>
        <begin position="251"/>
        <end position="270"/>
    </location>
</feature>
<proteinExistence type="predicted"/>
<dbReference type="EMBL" id="AYKW01000004">
    <property type="protein sequence ID" value="PIL34942.1"/>
    <property type="molecule type" value="Genomic_DNA"/>
</dbReference>
<feature type="domain" description="DUF6534" evidence="3">
    <location>
        <begin position="215"/>
        <end position="301"/>
    </location>
</feature>
<evidence type="ECO:0000259" key="3">
    <source>
        <dbReference type="Pfam" id="PF20152"/>
    </source>
</evidence>
<accession>A0A2G8SMF1</accession>
<reference evidence="4 5" key="1">
    <citation type="journal article" date="2015" name="Sci. Rep.">
        <title>Chromosome-level genome map provides insights into diverse defense mechanisms in the medicinal fungus Ganoderma sinense.</title>
        <authorList>
            <person name="Zhu Y."/>
            <person name="Xu J."/>
            <person name="Sun C."/>
            <person name="Zhou S."/>
            <person name="Xu H."/>
            <person name="Nelson D.R."/>
            <person name="Qian J."/>
            <person name="Song J."/>
            <person name="Luo H."/>
            <person name="Xiang L."/>
            <person name="Li Y."/>
            <person name="Xu Z."/>
            <person name="Ji A."/>
            <person name="Wang L."/>
            <person name="Lu S."/>
            <person name="Hayward A."/>
            <person name="Sun W."/>
            <person name="Li X."/>
            <person name="Schwartz D.C."/>
            <person name="Wang Y."/>
            <person name="Chen S."/>
        </authorList>
    </citation>
    <scope>NUCLEOTIDE SEQUENCE [LARGE SCALE GENOMIC DNA]</scope>
    <source>
        <strain evidence="4 5">ZZ0214-1</strain>
    </source>
</reference>
<keyword evidence="2" id="KW-1133">Transmembrane helix</keyword>
<name>A0A2G8SMF1_9APHY</name>
<evidence type="ECO:0000313" key="5">
    <source>
        <dbReference type="Proteomes" id="UP000230002"/>
    </source>
</evidence>
<dbReference type="AlphaFoldDB" id="A0A2G8SMF1"/>
<evidence type="ECO:0000256" key="2">
    <source>
        <dbReference type="SAM" id="Phobius"/>
    </source>
</evidence>
<feature type="transmembrane region" description="Helical" evidence="2">
    <location>
        <begin position="206"/>
        <end position="230"/>
    </location>
</feature>
<comment type="caution">
    <text evidence="4">The sequence shown here is derived from an EMBL/GenBank/DDBJ whole genome shotgun (WGS) entry which is preliminary data.</text>
</comment>
<evidence type="ECO:0000256" key="1">
    <source>
        <dbReference type="SAM" id="MobiDB-lite"/>
    </source>
</evidence>
<dbReference type="PANTHER" id="PTHR40465:SF1">
    <property type="entry name" value="DUF6534 DOMAIN-CONTAINING PROTEIN"/>
    <property type="match status" value="1"/>
</dbReference>
<feature type="transmembrane region" description="Helical" evidence="2">
    <location>
        <begin position="102"/>
        <end position="121"/>
    </location>
</feature>
<organism evidence="4 5">
    <name type="scientific">Ganoderma sinense ZZ0214-1</name>
    <dbReference type="NCBI Taxonomy" id="1077348"/>
    <lineage>
        <taxon>Eukaryota</taxon>
        <taxon>Fungi</taxon>
        <taxon>Dikarya</taxon>
        <taxon>Basidiomycota</taxon>
        <taxon>Agaricomycotina</taxon>
        <taxon>Agaricomycetes</taxon>
        <taxon>Polyporales</taxon>
        <taxon>Polyporaceae</taxon>
        <taxon>Ganoderma</taxon>
    </lineage>
</organism>
<dbReference type="InterPro" id="IPR045339">
    <property type="entry name" value="DUF6534"/>
</dbReference>
<evidence type="ECO:0000313" key="4">
    <source>
        <dbReference type="EMBL" id="PIL34942.1"/>
    </source>
</evidence>
<feature type="compositionally biased region" description="Basic and acidic residues" evidence="1">
    <location>
        <begin position="322"/>
        <end position="339"/>
    </location>
</feature>
<keyword evidence="2" id="KW-0472">Membrane</keyword>
<dbReference type="STRING" id="1077348.A0A2G8SMF1"/>
<feature type="transmembrane region" description="Helical" evidence="2">
    <location>
        <begin position="61"/>
        <end position="82"/>
    </location>
</feature>